<evidence type="ECO:0000313" key="3">
    <source>
        <dbReference type="Proteomes" id="UP000235005"/>
    </source>
</evidence>
<dbReference type="PANTHER" id="PTHR35562:SF2">
    <property type="entry name" value="DNA ENDONUCLEASE SMRA-RELATED"/>
    <property type="match status" value="1"/>
</dbReference>
<accession>A0A2N5WYY5</accession>
<sequence length="206" mass="23635">MSDDEESLFVDEMSDVVPLKREERVRVSSTQLARDSSLAVRRKAAVVDSRHDGNVLTEEGLAIKPLDSWYVLDFKRPGVQNGVFRKLKQGRYEAEARIDLHRMTAKIARRELYDFIQECVRLGIRSAMVIHGKGESKAERDRSSILKGCTDHWLRELHMVQAFHSAQPRHGGTGAVYVLLRKSEEKKRENREVFMKGRVPYEPNGS</sequence>
<dbReference type="SMART" id="SM00463">
    <property type="entry name" value="SMR"/>
    <property type="match status" value="1"/>
</dbReference>
<dbReference type="Gene3D" id="3.30.1370.110">
    <property type="match status" value="1"/>
</dbReference>
<dbReference type="InterPro" id="IPR002625">
    <property type="entry name" value="Smr_dom"/>
</dbReference>
<keyword evidence="3" id="KW-1185">Reference proteome</keyword>
<dbReference type="SUPFAM" id="SSF160443">
    <property type="entry name" value="SMR domain-like"/>
    <property type="match status" value="1"/>
</dbReference>
<comment type="caution">
    <text evidence="2">The sequence shown here is derived from an EMBL/GenBank/DDBJ whole genome shotgun (WGS) entry which is preliminary data.</text>
</comment>
<dbReference type="Pfam" id="PF01713">
    <property type="entry name" value="Smr"/>
    <property type="match status" value="1"/>
</dbReference>
<feature type="domain" description="Smr" evidence="1">
    <location>
        <begin position="98"/>
        <end position="181"/>
    </location>
</feature>
<dbReference type="PANTHER" id="PTHR35562">
    <property type="entry name" value="DNA ENDONUCLEASE SMRA-RELATED"/>
    <property type="match status" value="1"/>
</dbReference>
<dbReference type="InterPro" id="IPR047688">
    <property type="entry name" value="Endonuc_SmrA"/>
</dbReference>
<dbReference type="NCBIfam" id="NF033154">
    <property type="entry name" value="endonuc_SmrA"/>
    <property type="match status" value="1"/>
</dbReference>
<dbReference type="RefSeq" id="WP_075998701.1">
    <property type="nucleotide sequence ID" value="NZ_PKUS01000029.1"/>
</dbReference>
<gene>
    <name evidence="2" type="primary">smrA</name>
    <name evidence="2" type="ORF">C0039_17070</name>
</gene>
<dbReference type="PROSITE" id="PS50828">
    <property type="entry name" value="SMR"/>
    <property type="match status" value="1"/>
</dbReference>
<evidence type="ECO:0000313" key="2">
    <source>
        <dbReference type="EMBL" id="PLW67451.1"/>
    </source>
</evidence>
<keyword evidence="2" id="KW-0378">Hydrolase</keyword>
<dbReference type="OrthoDB" id="9808881at2"/>
<protein>
    <submittedName>
        <fullName evidence="2">DNA endonuclease SmrA</fullName>
    </submittedName>
</protein>
<dbReference type="GO" id="GO:0004520">
    <property type="term" value="F:DNA endonuclease activity"/>
    <property type="evidence" value="ECO:0007669"/>
    <property type="project" value="TreeGrafter"/>
</dbReference>
<proteinExistence type="predicted"/>
<dbReference type="AlphaFoldDB" id="A0A2N5WYY5"/>
<keyword evidence="2" id="KW-0540">Nuclease</keyword>
<name>A0A2N5WYY5_9GAMM</name>
<keyword evidence="2" id="KW-0255">Endonuclease</keyword>
<dbReference type="Proteomes" id="UP000235005">
    <property type="component" value="Unassembled WGS sequence"/>
</dbReference>
<dbReference type="EMBL" id="PKUS01000029">
    <property type="protein sequence ID" value="PLW67451.1"/>
    <property type="molecule type" value="Genomic_DNA"/>
</dbReference>
<evidence type="ECO:0000259" key="1">
    <source>
        <dbReference type="PROSITE" id="PS50828"/>
    </source>
</evidence>
<dbReference type="InterPro" id="IPR036063">
    <property type="entry name" value="Smr_dom_sf"/>
</dbReference>
<reference evidence="2 3" key="1">
    <citation type="submission" date="2018-01" db="EMBL/GenBank/DDBJ databases">
        <title>The draft genome sequence of Halioglobus lutimaris HF004.</title>
        <authorList>
            <person name="Du Z.-J."/>
            <person name="Shi M.-J."/>
        </authorList>
    </citation>
    <scope>NUCLEOTIDE SEQUENCE [LARGE SCALE GENOMIC DNA]</scope>
    <source>
        <strain evidence="2 3">HF004</strain>
    </source>
</reference>
<organism evidence="2 3">
    <name type="scientific">Pseudohalioglobus lutimaris</name>
    <dbReference type="NCBI Taxonomy" id="1737061"/>
    <lineage>
        <taxon>Bacteria</taxon>
        <taxon>Pseudomonadati</taxon>
        <taxon>Pseudomonadota</taxon>
        <taxon>Gammaproteobacteria</taxon>
        <taxon>Cellvibrionales</taxon>
        <taxon>Halieaceae</taxon>
        <taxon>Pseudohalioglobus</taxon>
    </lineage>
</organism>